<reference evidence="1" key="1">
    <citation type="submission" date="2014-11" db="EMBL/GenBank/DDBJ databases">
        <authorList>
            <person name="Amaro Gonzalez C."/>
        </authorList>
    </citation>
    <scope>NUCLEOTIDE SEQUENCE</scope>
</reference>
<accession>A0A0E9PI72</accession>
<reference evidence="1" key="2">
    <citation type="journal article" date="2015" name="Fish Shellfish Immunol.">
        <title>Early steps in the European eel (Anguilla anguilla)-Vibrio vulnificus interaction in the gills: Role of the RtxA13 toxin.</title>
        <authorList>
            <person name="Callol A."/>
            <person name="Pajuelo D."/>
            <person name="Ebbesson L."/>
            <person name="Teles M."/>
            <person name="MacKenzie S."/>
            <person name="Amaro C."/>
        </authorList>
    </citation>
    <scope>NUCLEOTIDE SEQUENCE</scope>
</reference>
<protein>
    <submittedName>
        <fullName evidence="1">Uncharacterized protein</fullName>
    </submittedName>
</protein>
<dbReference type="EMBL" id="GBXM01104276">
    <property type="protein sequence ID" value="JAH04301.1"/>
    <property type="molecule type" value="Transcribed_RNA"/>
</dbReference>
<organism evidence="1">
    <name type="scientific">Anguilla anguilla</name>
    <name type="common">European freshwater eel</name>
    <name type="synonym">Muraena anguilla</name>
    <dbReference type="NCBI Taxonomy" id="7936"/>
    <lineage>
        <taxon>Eukaryota</taxon>
        <taxon>Metazoa</taxon>
        <taxon>Chordata</taxon>
        <taxon>Craniata</taxon>
        <taxon>Vertebrata</taxon>
        <taxon>Euteleostomi</taxon>
        <taxon>Actinopterygii</taxon>
        <taxon>Neopterygii</taxon>
        <taxon>Teleostei</taxon>
        <taxon>Anguilliformes</taxon>
        <taxon>Anguillidae</taxon>
        <taxon>Anguilla</taxon>
    </lineage>
</organism>
<sequence length="25" mass="2716">MGKICCGELEEQANILLPLTLADLK</sequence>
<dbReference type="AlphaFoldDB" id="A0A0E9PI72"/>
<evidence type="ECO:0000313" key="1">
    <source>
        <dbReference type="EMBL" id="JAH04301.1"/>
    </source>
</evidence>
<name>A0A0E9PI72_ANGAN</name>
<proteinExistence type="predicted"/>